<comment type="caution">
    <text evidence="12">The sequence shown here is derived from an EMBL/GenBank/DDBJ whole genome shotgun (WGS) entry which is preliminary data.</text>
</comment>
<evidence type="ECO:0000256" key="9">
    <source>
        <dbReference type="ARBA" id="ARBA00023004"/>
    </source>
</evidence>
<dbReference type="GO" id="GO:0016682">
    <property type="term" value="F:oxidoreductase activity, acting on diphenols and related substances as donors, oxygen as acceptor"/>
    <property type="evidence" value="ECO:0007669"/>
    <property type="project" value="TreeGrafter"/>
</dbReference>
<gene>
    <name evidence="12" type="primary">cydA_11</name>
    <name evidence="12" type="ORF">SDC9_85622</name>
</gene>
<keyword evidence="12" id="KW-0560">Oxidoreductase</keyword>
<evidence type="ECO:0000256" key="2">
    <source>
        <dbReference type="ARBA" id="ARBA00022448"/>
    </source>
</evidence>
<keyword evidence="7" id="KW-0249">Electron transport</keyword>
<dbReference type="GO" id="GO:0046872">
    <property type="term" value="F:metal ion binding"/>
    <property type="evidence" value="ECO:0007669"/>
    <property type="project" value="UniProtKB-KW"/>
</dbReference>
<accession>A0A644ZGH6</accession>
<feature type="transmembrane region" description="Helical" evidence="11">
    <location>
        <begin position="127"/>
        <end position="145"/>
    </location>
</feature>
<feature type="transmembrane region" description="Helical" evidence="11">
    <location>
        <begin position="217"/>
        <end position="239"/>
    </location>
</feature>
<feature type="transmembrane region" description="Helical" evidence="11">
    <location>
        <begin position="365"/>
        <end position="384"/>
    </location>
</feature>
<feature type="transmembrane region" description="Helical" evidence="11">
    <location>
        <begin position="20"/>
        <end position="41"/>
    </location>
</feature>
<evidence type="ECO:0000313" key="12">
    <source>
        <dbReference type="EMBL" id="MPM38991.1"/>
    </source>
</evidence>
<dbReference type="InterPro" id="IPR002585">
    <property type="entry name" value="Cyt-d_ubiquinol_oxidase_su_1"/>
</dbReference>
<dbReference type="PANTHER" id="PTHR30365:SF15">
    <property type="entry name" value="CYTOCHROME BD UBIQUINOL OXIDASE SUBUNIT 1"/>
    <property type="match status" value="1"/>
</dbReference>
<keyword evidence="6" id="KW-0479">Metal-binding</keyword>
<dbReference type="EC" id="1.10.3.-" evidence="12"/>
<evidence type="ECO:0000256" key="11">
    <source>
        <dbReference type="SAM" id="Phobius"/>
    </source>
</evidence>
<evidence type="ECO:0000256" key="6">
    <source>
        <dbReference type="ARBA" id="ARBA00022723"/>
    </source>
</evidence>
<keyword evidence="3" id="KW-1003">Cell membrane</keyword>
<keyword evidence="9" id="KW-0408">Iron</keyword>
<keyword evidence="5 11" id="KW-0812">Transmembrane</keyword>
<evidence type="ECO:0000256" key="8">
    <source>
        <dbReference type="ARBA" id="ARBA00022989"/>
    </source>
</evidence>
<feature type="transmembrane region" description="Helical" evidence="11">
    <location>
        <begin position="332"/>
        <end position="353"/>
    </location>
</feature>
<dbReference type="AlphaFoldDB" id="A0A644ZGH6"/>
<feature type="transmembrane region" description="Helical" evidence="11">
    <location>
        <begin position="91"/>
        <end position="115"/>
    </location>
</feature>
<keyword evidence="8 11" id="KW-1133">Transmembrane helix</keyword>
<dbReference type="GO" id="GO:0020037">
    <property type="term" value="F:heme binding"/>
    <property type="evidence" value="ECO:0007669"/>
    <property type="project" value="TreeGrafter"/>
</dbReference>
<sequence length="461" mass="50708">MDELLLARLQFGVTSVYHFLFVPLTLGLSVLIAIMETIYVRTGNEMYKNMAKFWGKLFLVNFAMGVVTGIVQEFHFGMNWSEYSRFMGDIFGAPLAMEALTAFFLESTFLGLWIFGWEKLSKRLHAATIWIVAIASNVSAFWILVANSFMQQPTGYIIQNGRAEMVDFLALLTNPYVAVQFPHTVASGFVTGGVFIMAISAYHLLKNNRSDFFKASFKIGVTCALISALAVGGTGHMQAQFLAKAQPMKLAATEALWETADPAPFAVYADVDEQNRKNTAEIAVPAALSFLVYNNFAGEVKGINNLQAQYAEKYGPGDYIPPVETLFWSFRAMAAAGGWLVGIAALCALLIYTGRLEDQRLVLKAVLWTLPIPYIANSLGWIVAELGRQPWIVVGLLKVDQAISPNVPASSIMISLIGFTVIYAALIVAAVYLMHKFAIKSPVEAQVDSRAQTVKEATLWS</sequence>
<keyword evidence="10 11" id="KW-0472">Membrane</keyword>
<dbReference type="Pfam" id="PF01654">
    <property type="entry name" value="Cyt_bd_oxida_I"/>
    <property type="match status" value="1"/>
</dbReference>
<dbReference type="GO" id="GO:0019646">
    <property type="term" value="P:aerobic electron transport chain"/>
    <property type="evidence" value="ECO:0007669"/>
    <property type="project" value="InterPro"/>
</dbReference>
<name>A0A644ZGH6_9ZZZZ</name>
<dbReference type="EMBL" id="VSSQ01008486">
    <property type="protein sequence ID" value="MPM38991.1"/>
    <property type="molecule type" value="Genomic_DNA"/>
</dbReference>
<dbReference type="PIRSF" id="PIRSF006446">
    <property type="entry name" value="Cyt_quinol_oxidase_1"/>
    <property type="match status" value="1"/>
</dbReference>
<keyword evidence="4" id="KW-0349">Heme</keyword>
<organism evidence="12">
    <name type="scientific">bioreactor metagenome</name>
    <dbReference type="NCBI Taxonomy" id="1076179"/>
    <lineage>
        <taxon>unclassified sequences</taxon>
        <taxon>metagenomes</taxon>
        <taxon>ecological metagenomes</taxon>
    </lineage>
</organism>
<evidence type="ECO:0000256" key="4">
    <source>
        <dbReference type="ARBA" id="ARBA00022617"/>
    </source>
</evidence>
<evidence type="ECO:0000256" key="1">
    <source>
        <dbReference type="ARBA" id="ARBA00004651"/>
    </source>
</evidence>
<dbReference type="GO" id="GO:0070069">
    <property type="term" value="C:cytochrome complex"/>
    <property type="evidence" value="ECO:0007669"/>
    <property type="project" value="InterPro"/>
</dbReference>
<dbReference type="PANTHER" id="PTHR30365">
    <property type="entry name" value="CYTOCHROME D UBIQUINOL OXIDASE"/>
    <property type="match status" value="1"/>
</dbReference>
<feature type="transmembrane region" description="Helical" evidence="11">
    <location>
        <begin position="185"/>
        <end position="205"/>
    </location>
</feature>
<comment type="subcellular location">
    <subcellularLocation>
        <location evidence="1">Cell membrane</location>
        <topology evidence="1">Multi-pass membrane protein</topology>
    </subcellularLocation>
</comment>
<reference evidence="12" key="1">
    <citation type="submission" date="2019-08" db="EMBL/GenBank/DDBJ databases">
        <authorList>
            <person name="Kucharzyk K."/>
            <person name="Murdoch R.W."/>
            <person name="Higgins S."/>
            <person name="Loffler F."/>
        </authorList>
    </citation>
    <scope>NUCLEOTIDE SEQUENCE</scope>
</reference>
<evidence type="ECO:0000256" key="3">
    <source>
        <dbReference type="ARBA" id="ARBA00022475"/>
    </source>
</evidence>
<evidence type="ECO:0000256" key="5">
    <source>
        <dbReference type="ARBA" id="ARBA00022692"/>
    </source>
</evidence>
<feature type="transmembrane region" description="Helical" evidence="11">
    <location>
        <begin position="412"/>
        <end position="433"/>
    </location>
</feature>
<proteinExistence type="predicted"/>
<evidence type="ECO:0000256" key="7">
    <source>
        <dbReference type="ARBA" id="ARBA00022982"/>
    </source>
</evidence>
<dbReference type="GO" id="GO:0009055">
    <property type="term" value="F:electron transfer activity"/>
    <property type="evidence" value="ECO:0007669"/>
    <property type="project" value="InterPro"/>
</dbReference>
<dbReference type="GO" id="GO:0005886">
    <property type="term" value="C:plasma membrane"/>
    <property type="evidence" value="ECO:0007669"/>
    <property type="project" value="UniProtKB-SubCell"/>
</dbReference>
<keyword evidence="2" id="KW-0813">Transport</keyword>
<feature type="transmembrane region" description="Helical" evidence="11">
    <location>
        <begin position="53"/>
        <end position="71"/>
    </location>
</feature>
<protein>
    <submittedName>
        <fullName evidence="12">Cytochrome bd ubiquinol oxidase subunit 1</fullName>
        <ecNumber evidence="12">1.10.3.-</ecNumber>
    </submittedName>
</protein>
<evidence type="ECO:0000256" key="10">
    <source>
        <dbReference type="ARBA" id="ARBA00023136"/>
    </source>
</evidence>